<dbReference type="InterPro" id="IPR051606">
    <property type="entry name" value="Polyketide_Oxido-like"/>
</dbReference>
<dbReference type="GO" id="GO:0004074">
    <property type="term" value="F:biliverdin reductase [NAD(P)H] activity"/>
    <property type="evidence" value="ECO:0007669"/>
    <property type="project" value="TreeGrafter"/>
</dbReference>
<gene>
    <name evidence="2" type="ORF">FHR38_001246</name>
</gene>
<dbReference type="GO" id="GO:0042602">
    <property type="term" value="F:riboflavin reductase (NADPH) activity"/>
    <property type="evidence" value="ECO:0007669"/>
    <property type="project" value="TreeGrafter"/>
</dbReference>
<dbReference type="InterPro" id="IPR016040">
    <property type="entry name" value="NAD(P)-bd_dom"/>
</dbReference>
<protein>
    <submittedName>
        <fullName evidence="2">Putative NADH-flavin reductase</fullName>
    </submittedName>
</protein>
<dbReference type="AlphaFoldDB" id="A0A7W7WNT6"/>
<accession>A0A7W7WNT6</accession>
<evidence type="ECO:0000259" key="1">
    <source>
        <dbReference type="Pfam" id="PF13460"/>
    </source>
</evidence>
<dbReference type="Pfam" id="PF13460">
    <property type="entry name" value="NAD_binding_10"/>
    <property type="match status" value="1"/>
</dbReference>
<proteinExistence type="predicted"/>
<evidence type="ECO:0000313" key="3">
    <source>
        <dbReference type="Proteomes" id="UP000578819"/>
    </source>
</evidence>
<dbReference type="PANTHER" id="PTHR43355">
    <property type="entry name" value="FLAVIN REDUCTASE (NADPH)"/>
    <property type="match status" value="1"/>
</dbReference>
<dbReference type="PANTHER" id="PTHR43355:SF2">
    <property type="entry name" value="FLAVIN REDUCTASE (NADPH)"/>
    <property type="match status" value="1"/>
</dbReference>
<sequence>MQLTVFGATGGTGLQVVTQALRAGHQVRAVVRDPAGLTIDAHPRLIVHRADVTDPAAIAPALAGTDAAISAIGSRTNRQPTAVCADTAASITQAMRDSSIQRLVIVSASGIFTDGDDPFTRALAKPVLKRILRHPFADMLQMEQIVRETDLHWTIMRPPMLTNGPATGAYRTEVGRNVFGGIRLSRADLAHCILRGLDEPAWTRATVAVAR</sequence>
<dbReference type="Gene3D" id="3.40.50.720">
    <property type="entry name" value="NAD(P)-binding Rossmann-like Domain"/>
    <property type="match status" value="1"/>
</dbReference>
<dbReference type="RefSeq" id="WP_184533566.1">
    <property type="nucleotide sequence ID" value="NZ_JACHJW010000001.1"/>
</dbReference>
<organism evidence="2 3">
    <name type="scientific">Micromonospora polyrhachis</name>
    <dbReference type="NCBI Taxonomy" id="1282883"/>
    <lineage>
        <taxon>Bacteria</taxon>
        <taxon>Bacillati</taxon>
        <taxon>Actinomycetota</taxon>
        <taxon>Actinomycetes</taxon>
        <taxon>Micromonosporales</taxon>
        <taxon>Micromonosporaceae</taxon>
        <taxon>Micromonospora</taxon>
    </lineage>
</organism>
<comment type="caution">
    <text evidence="2">The sequence shown here is derived from an EMBL/GenBank/DDBJ whole genome shotgun (WGS) entry which is preliminary data.</text>
</comment>
<dbReference type="InterPro" id="IPR036291">
    <property type="entry name" value="NAD(P)-bd_dom_sf"/>
</dbReference>
<dbReference type="EMBL" id="JACHJW010000001">
    <property type="protein sequence ID" value="MBB4957513.1"/>
    <property type="molecule type" value="Genomic_DNA"/>
</dbReference>
<evidence type="ECO:0000313" key="2">
    <source>
        <dbReference type="EMBL" id="MBB4957513.1"/>
    </source>
</evidence>
<feature type="domain" description="NAD(P)-binding" evidence="1">
    <location>
        <begin position="7"/>
        <end position="200"/>
    </location>
</feature>
<dbReference type="SUPFAM" id="SSF51735">
    <property type="entry name" value="NAD(P)-binding Rossmann-fold domains"/>
    <property type="match status" value="1"/>
</dbReference>
<dbReference type="Proteomes" id="UP000578819">
    <property type="component" value="Unassembled WGS sequence"/>
</dbReference>
<keyword evidence="3" id="KW-1185">Reference proteome</keyword>
<name>A0A7W7WNT6_9ACTN</name>
<reference evidence="2 3" key="1">
    <citation type="submission" date="2020-08" db="EMBL/GenBank/DDBJ databases">
        <title>Sequencing the genomes of 1000 actinobacteria strains.</title>
        <authorList>
            <person name="Klenk H.-P."/>
        </authorList>
    </citation>
    <scope>NUCLEOTIDE SEQUENCE [LARGE SCALE GENOMIC DNA]</scope>
    <source>
        <strain evidence="2 3">DSM 45886</strain>
    </source>
</reference>